<dbReference type="InterPro" id="IPR003323">
    <property type="entry name" value="OTU_dom"/>
</dbReference>
<evidence type="ECO:0000313" key="4">
    <source>
        <dbReference type="RefSeq" id="XP_026668823.1"/>
    </source>
</evidence>
<dbReference type="GO" id="GO:0061578">
    <property type="term" value="F:K63-linked deubiquitinase activity"/>
    <property type="evidence" value="ECO:0007669"/>
    <property type="project" value="TreeGrafter"/>
</dbReference>
<feature type="region of interest" description="Disordered" evidence="1">
    <location>
        <begin position="669"/>
        <end position="706"/>
    </location>
</feature>
<sequence length="896" mass="102723">MEISQRKPTKRPREPMDEWLRLEGYFRKHAPRDSTCLFRAVSEQVYLTQHYHIRVRKECVEYMRRMRYLFEQYITIPFDDYLDQMACFTQWGGYIEIQAMSMLYERNFVIFSGYNQTDHIGTNSDSKDTIYLCQTSAKQYECIYTRDYVGNAAFCQSIVYKVLYENVFEMDNIEGTVDKMLHDKTATFRHDKFFLKENLEIREQLTTDIYNAENTDNGYDETDDAQGVARSKLGTPPFPYKVAKALDPNIYRNTDFDIWHEIRREVKNAGWTKHNANKLQVGGKCLVQVNFDERNYDKNSNNNNNDCVPSLEKSFDDSIETIGKTDKDPVFYYGHIQEIDKNEGPVLVFIEELGEKRLVPYSALKPLPSKKNRQGNWSPTYKKNLSLDSSTKWKKTYNVKPTKTKITVLPNNVNTNENNNSIISDINKNNISWKEEGTKKVNGESYENFASQDSSSFSAIDNDELSPMGAPKAQSSPIDMGRQEKSRERRERSSFTYNKNLGNNFKRGSKSDSAINNDSNNSIVPFNGYPKERTLEETYYNYTDSENSNVQLLPINCTVQKSVDISGSDLPLSDPLTLRFFYNLGLEYFHNGGNWNYLTNGQSPSFGECYRGTTSNEEISSTTEMMRECTLAQKGQEHESTKTETTRKPVPRETKDAVNNLIQKTEIPKAEDVKDGCNQSSDKVQKFPNKNTYAQSPVRRNGLSPRFKKNAGIFNCTERYRPNTDVKVAKGGTKENYRGIRHTNSFPPQIPVPADMMNSYQETHMQQGMYSGLPYYSNEGEAFANPYYPPPSPGYIPMQCLPPTDMPDVNNLQPYLPQPYPGMDYAQAYSGSCPPPYLCNPVPPAMFNVPPQNIPPEHWYAVAGQPHYMPYAPMVPMAPEPNCNGVTQNINQTVPS</sequence>
<dbReference type="CDD" id="cd20380">
    <property type="entry name" value="Tudor_TDRD13-like"/>
    <property type="match status" value="1"/>
</dbReference>
<dbReference type="AlphaFoldDB" id="A0AAJ7S1C3"/>
<keyword evidence="4 5" id="KW-0808">Transferase</keyword>
<dbReference type="InterPro" id="IPR050704">
    <property type="entry name" value="Peptidase_C85-like"/>
</dbReference>
<dbReference type="GO" id="GO:0016579">
    <property type="term" value="P:protein deubiquitination"/>
    <property type="evidence" value="ECO:0007669"/>
    <property type="project" value="TreeGrafter"/>
</dbReference>
<feature type="compositionally biased region" description="Polar residues" evidence="1">
    <location>
        <begin position="677"/>
        <end position="695"/>
    </location>
</feature>
<feature type="compositionally biased region" description="Low complexity" evidence="1">
    <location>
        <begin position="511"/>
        <end position="523"/>
    </location>
</feature>
<gene>
    <name evidence="4 5" type="primary">LOC108624338</name>
</gene>
<dbReference type="Pfam" id="PF02338">
    <property type="entry name" value="OTU"/>
    <property type="match status" value="1"/>
</dbReference>
<dbReference type="RefSeq" id="XP_026668824.1">
    <property type="nucleotide sequence ID" value="XM_026813023.1"/>
</dbReference>
<dbReference type="PROSITE" id="PS50802">
    <property type="entry name" value="OTU"/>
    <property type="match status" value="1"/>
</dbReference>
<feature type="compositionally biased region" description="Basic and acidic residues" evidence="1">
    <location>
        <begin position="635"/>
        <end position="655"/>
    </location>
</feature>
<dbReference type="CDD" id="cd22753">
    <property type="entry name" value="OTU_ALG13-like"/>
    <property type="match status" value="1"/>
</dbReference>
<organism evidence="3 4">
    <name type="scientific">Ceratina calcarata</name>
    <dbReference type="NCBI Taxonomy" id="156304"/>
    <lineage>
        <taxon>Eukaryota</taxon>
        <taxon>Metazoa</taxon>
        <taxon>Ecdysozoa</taxon>
        <taxon>Arthropoda</taxon>
        <taxon>Hexapoda</taxon>
        <taxon>Insecta</taxon>
        <taxon>Pterygota</taxon>
        <taxon>Neoptera</taxon>
        <taxon>Endopterygota</taxon>
        <taxon>Hymenoptera</taxon>
        <taxon>Apocrita</taxon>
        <taxon>Aculeata</taxon>
        <taxon>Apoidea</taxon>
        <taxon>Anthophila</taxon>
        <taxon>Apidae</taxon>
        <taxon>Ceratina</taxon>
        <taxon>Zadontomerus</taxon>
    </lineage>
</organism>
<dbReference type="PANTHER" id="PTHR12419:SF115">
    <property type="entry name" value="PROTEIN OVARIAN TUMOR LOCUS-RELATED"/>
    <property type="match status" value="1"/>
</dbReference>
<evidence type="ECO:0000256" key="1">
    <source>
        <dbReference type="SAM" id="MobiDB-lite"/>
    </source>
</evidence>
<evidence type="ECO:0000313" key="3">
    <source>
        <dbReference type="Proteomes" id="UP000694925"/>
    </source>
</evidence>
<dbReference type="InterPro" id="IPR038765">
    <property type="entry name" value="Papain-like_cys_pep_sf"/>
</dbReference>
<accession>A0AAJ7S1C3</accession>
<feature type="region of interest" description="Disordered" evidence="1">
    <location>
        <begin position="452"/>
        <end position="528"/>
    </location>
</feature>
<protein>
    <submittedName>
        <fullName evidence="4 5">Bifunctional UDP-N-acetylglucosamine transferase and deubiquitinase ALG13 isoform X1</fullName>
    </submittedName>
</protein>
<dbReference type="Gene3D" id="3.90.70.80">
    <property type="match status" value="1"/>
</dbReference>
<keyword evidence="3" id="KW-1185">Reference proteome</keyword>
<dbReference type="GeneID" id="108624338"/>
<dbReference type="InterPro" id="IPR049769">
    <property type="entry name" value="OTU_OTU"/>
</dbReference>
<dbReference type="RefSeq" id="XP_026668823.1">
    <property type="nucleotide sequence ID" value="XM_026813022.1"/>
</dbReference>
<name>A0AAJ7S1C3_9HYME</name>
<dbReference type="PANTHER" id="PTHR12419">
    <property type="entry name" value="OTU DOMAIN CONTAINING PROTEIN"/>
    <property type="match status" value="1"/>
</dbReference>
<dbReference type="SUPFAM" id="SSF54001">
    <property type="entry name" value="Cysteine proteinases"/>
    <property type="match status" value="1"/>
</dbReference>
<proteinExistence type="predicted"/>
<evidence type="ECO:0000313" key="5">
    <source>
        <dbReference type="RefSeq" id="XP_026668824.1"/>
    </source>
</evidence>
<dbReference type="Proteomes" id="UP000694925">
    <property type="component" value="Unplaced"/>
</dbReference>
<dbReference type="InterPro" id="IPR049770">
    <property type="entry name" value="OTU_Tudor"/>
</dbReference>
<reference evidence="4 5" key="1">
    <citation type="submission" date="2025-04" db="UniProtKB">
        <authorList>
            <consortium name="RefSeq"/>
        </authorList>
    </citation>
    <scope>IDENTIFICATION</scope>
    <source>
        <tissue evidence="4 5">Whole body</tissue>
    </source>
</reference>
<feature type="region of interest" description="Disordered" evidence="1">
    <location>
        <begin position="632"/>
        <end position="655"/>
    </location>
</feature>
<dbReference type="GO" id="GO:0004843">
    <property type="term" value="F:cysteine-type deubiquitinase activity"/>
    <property type="evidence" value="ECO:0007669"/>
    <property type="project" value="TreeGrafter"/>
</dbReference>
<feature type="compositionally biased region" description="Basic and acidic residues" evidence="1">
    <location>
        <begin position="481"/>
        <end position="493"/>
    </location>
</feature>
<dbReference type="GO" id="GO:0016740">
    <property type="term" value="F:transferase activity"/>
    <property type="evidence" value="ECO:0007669"/>
    <property type="project" value="UniProtKB-KW"/>
</dbReference>
<feature type="domain" description="OTU" evidence="2">
    <location>
        <begin position="25"/>
        <end position="146"/>
    </location>
</feature>
<evidence type="ECO:0000259" key="2">
    <source>
        <dbReference type="PROSITE" id="PS50802"/>
    </source>
</evidence>